<comment type="cofactor">
    <cofactor evidence="1">
        <name>a divalent metal cation</name>
        <dbReference type="ChEBI" id="CHEBI:60240"/>
    </cofactor>
</comment>
<dbReference type="PANTHER" id="PTHR22930:SF85">
    <property type="entry name" value="GH03217P-RELATED"/>
    <property type="match status" value="1"/>
</dbReference>
<proteinExistence type="inferred from homology"/>
<keyword evidence="4" id="KW-0540">Nuclease</keyword>
<comment type="caution">
    <text evidence="9">The sequence shown here is derived from an EMBL/GenBank/DDBJ whole genome shotgun (WGS) entry which is preliminary data.</text>
</comment>
<keyword evidence="6" id="KW-0378">Hydrolase</keyword>
<protein>
    <recommendedName>
        <fullName evidence="8">DDE Tnp4 domain-containing protein</fullName>
    </recommendedName>
</protein>
<evidence type="ECO:0000256" key="4">
    <source>
        <dbReference type="ARBA" id="ARBA00022722"/>
    </source>
</evidence>
<evidence type="ECO:0000256" key="7">
    <source>
        <dbReference type="ARBA" id="ARBA00023242"/>
    </source>
</evidence>
<gene>
    <name evidence="9" type="ORF">GOP47_0008015</name>
</gene>
<dbReference type="OrthoDB" id="1635626at2759"/>
<dbReference type="EMBL" id="JABFUD020000007">
    <property type="protein sequence ID" value="KAI5078191.1"/>
    <property type="molecule type" value="Genomic_DNA"/>
</dbReference>
<keyword evidence="7" id="KW-0539">Nucleus</keyword>
<comment type="similarity">
    <text evidence="3">Belongs to the HARBI1 family.</text>
</comment>
<evidence type="ECO:0000313" key="9">
    <source>
        <dbReference type="EMBL" id="KAI5078191.1"/>
    </source>
</evidence>
<organism evidence="9 10">
    <name type="scientific">Adiantum capillus-veneris</name>
    <name type="common">Maidenhair fern</name>
    <dbReference type="NCBI Taxonomy" id="13818"/>
    <lineage>
        <taxon>Eukaryota</taxon>
        <taxon>Viridiplantae</taxon>
        <taxon>Streptophyta</taxon>
        <taxon>Embryophyta</taxon>
        <taxon>Tracheophyta</taxon>
        <taxon>Polypodiopsida</taxon>
        <taxon>Polypodiidae</taxon>
        <taxon>Polypodiales</taxon>
        <taxon>Pteridineae</taxon>
        <taxon>Pteridaceae</taxon>
        <taxon>Vittarioideae</taxon>
        <taxon>Adiantum</taxon>
    </lineage>
</organism>
<dbReference type="Pfam" id="PF13359">
    <property type="entry name" value="DDE_Tnp_4"/>
    <property type="match status" value="1"/>
</dbReference>
<evidence type="ECO:0000256" key="5">
    <source>
        <dbReference type="ARBA" id="ARBA00022723"/>
    </source>
</evidence>
<dbReference type="InterPro" id="IPR045249">
    <property type="entry name" value="HARBI1-like"/>
</dbReference>
<dbReference type="AlphaFoldDB" id="A0A9D4ZM17"/>
<name>A0A9D4ZM17_ADICA</name>
<evidence type="ECO:0000256" key="3">
    <source>
        <dbReference type="ARBA" id="ARBA00006958"/>
    </source>
</evidence>
<dbReference type="GO" id="GO:0005634">
    <property type="term" value="C:nucleus"/>
    <property type="evidence" value="ECO:0007669"/>
    <property type="project" value="UniProtKB-SubCell"/>
</dbReference>
<feature type="domain" description="DDE Tnp4" evidence="8">
    <location>
        <begin position="3"/>
        <end position="132"/>
    </location>
</feature>
<dbReference type="GO" id="GO:0016787">
    <property type="term" value="F:hydrolase activity"/>
    <property type="evidence" value="ECO:0007669"/>
    <property type="project" value="UniProtKB-KW"/>
</dbReference>
<evidence type="ECO:0000256" key="1">
    <source>
        <dbReference type="ARBA" id="ARBA00001968"/>
    </source>
</evidence>
<dbReference type="GO" id="GO:0004518">
    <property type="term" value="F:nuclease activity"/>
    <property type="evidence" value="ECO:0007669"/>
    <property type="project" value="UniProtKB-KW"/>
</dbReference>
<evidence type="ECO:0000256" key="2">
    <source>
        <dbReference type="ARBA" id="ARBA00004123"/>
    </source>
</evidence>
<reference evidence="9" key="1">
    <citation type="submission" date="2021-01" db="EMBL/GenBank/DDBJ databases">
        <title>Adiantum capillus-veneris genome.</title>
        <authorList>
            <person name="Fang Y."/>
            <person name="Liao Q."/>
        </authorList>
    </citation>
    <scope>NUCLEOTIDE SEQUENCE</scope>
    <source>
        <strain evidence="9">H3</strain>
        <tissue evidence="9">Leaf</tissue>
    </source>
</reference>
<dbReference type="InterPro" id="IPR027806">
    <property type="entry name" value="HARBI1_dom"/>
</dbReference>
<evidence type="ECO:0000259" key="8">
    <source>
        <dbReference type="Pfam" id="PF13359"/>
    </source>
</evidence>
<keyword evidence="5" id="KW-0479">Metal-binding</keyword>
<dbReference type="PANTHER" id="PTHR22930">
    <property type="match status" value="1"/>
</dbReference>
<evidence type="ECO:0000313" key="10">
    <source>
        <dbReference type="Proteomes" id="UP000886520"/>
    </source>
</evidence>
<accession>A0A9D4ZM17</accession>
<dbReference type="Proteomes" id="UP000886520">
    <property type="component" value="Chromosome 7"/>
</dbReference>
<evidence type="ECO:0000256" key="6">
    <source>
        <dbReference type="ARBA" id="ARBA00022801"/>
    </source>
</evidence>
<comment type="subcellular location">
    <subcellularLocation>
        <location evidence="2">Nucleus</location>
    </subcellularLocation>
</comment>
<sequence length="189" mass="21335">MIVQGVVDHRMRFLDVNIGWPGSCNDRRVLRNSGLYRLCQGRDRLAGPAVEHMGLTILEYIVGHGGYVLLPWLMIPFQRPELVSASHRTTRIIVERAFGGLKEMWKYVGGVIRNPNISTLPSAIHACCILHNIMMDIDIEEEARPSFYINDPLIDNPFLGDISGDIADTPEGIGARQELMEYLEMQEIC</sequence>
<keyword evidence="10" id="KW-1185">Reference proteome</keyword>
<dbReference type="GO" id="GO:0046872">
    <property type="term" value="F:metal ion binding"/>
    <property type="evidence" value="ECO:0007669"/>
    <property type="project" value="UniProtKB-KW"/>
</dbReference>